<dbReference type="Proteomes" id="UP000214646">
    <property type="component" value="Unassembled WGS sequence"/>
</dbReference>
<sequence>MWDFLSRLFDPTGFPPRWHCGSWTPAHGWLHILSDASVCAAYFVIPCILTYYLLRQRGWPFRRIQLLFVAFILACGTTHLMEAVIFWWPAYRLAGVLKLLTALISWATVLALVRVTPEVLSLRSPQELEAEIAERKRVEDAFRTSEERFRHLVEGVEDYAIYMLDPAGNIASWNSGAERITGYSSEEVIGQHFSRFYLPEEIAIGHPLRELRAAVSEGRYEEEGRRVRKDGTVYWAVVTITPLNDREGRHVGFAKVIRNVSKRKAAAEQMEASLREKEVLLKEIHHRVKNNLQIISTLLDLQSDHTTDPQALAMFKESRGRVRSMALIHERLYRSQDMARVDFSGYVRQLADDLYRGYKAFGDIGLELDVNVPPLPIDVAIPCGLLLNELMSNCFKHAFADRQTGCIRVSLNQDDGKTNVLVVADDGPGFPAGVDFRDTTSFGLQLVNTLVRQLGGEIELITGRGTTFRVRFPDRK</sequence>
<dbReference type="PROSITE" id="PS50112">
    <property type="entry name" value="PAS"/>
    <property type="match status" value="1"/>
</dbReference>
<evidence type="ECO:0000256" key="7">
    <source>
        <dbReference type="SAM" id="Phobius"/>
    </source>
</evidence>
<dbReference type="PROSITE" id="PS50109">
    <property type="entry name" value="HIS_KIN"/>
    <property type="match status" value="1"/>
</dbReference>
<dbReference type="PANTHER" id="PTHR43065:SF23">
    <property type="entry name" value="SENSOR HISTIDINE KINASE PDTAS"/>
    <property type="match status" value="1"/>
</dbReference>
<keyword evidence="7" id="KW-0472">Membrane</keyword>
<dbReference type="Gene3D" id="3.30.450.20">
    <property type="entry name" value="PAS domain"/>
    <property type="match status" value="1"/>
</dbReference>
<dbReference type="GO" id="GO:0005524">
    <property type="term" value="F:ATP binding"/>
    <property type="evidence" value="ECO:0007669"/>
    <property type="project" value="UniProtKB-KW"/>
</dbReference>
<dbReference type="InterPro" id="IPR013767">
    <property type="entry name" value="PAS_fold"/>
</dbReference>
<dbReference type="Pfam" id="PF02518">
    <property type="entry name" value="HATPase_c"/>
    <property type="match status" value="1"/>
</dbReference>
<dbReference type="Gene3D" id="3.30.565.10">
    <property type="entry name" value="Histidine kinase-like ATPase, C-terminal domain"/>
    <property type="match status" value="1"/>
</dbReference>
<dbReference type="GO" id="GO:0016301">
    <property type="term" value="F:kinase activity"/>
    <property type="evidence" value="ECO:0007669"/>
    <property type="project" value="UniProtKB-KW"/>
</dbReference>
<keyword evidence="12" id="KW-1185">Reference proteome</keyword>
<dbReference type="InterPro" id="IPR001610">
    <property type="entry name" value="PAC"/>
</dbReference>
<dbReference type="NCBIfam" id="TIGR00229">
    <property type="entry name" value="sensory_box"/>
    <property type="match status" value="1"/>
</dbReference>
<comment type="caution">
    <text evidence="11">The sequence shown here is derived from an EMBL/GenBank/DDBJ whole genome shotgun (WGS) entry which is preliminary data.</text>
</comment>
<keyword evidence="4 11" id="KW-0418">Kinase</keyword>
<dbReference type="GO" id="GO:0006355">
    <property type="term" value="P:regulation of DNA-templated transcription"/>
    <property type="evidence" value="ECO:0007669"/>
    <property type="project" value="InterPro"/>
</dbReference>
<dbReference type="EMBL" id="NIDE01000020">
    <property type="protein sequence ID" value="OWK34617.1"/>
    <property type="molecule type" value="Genomic_DNA"/>
</dbReference>
<dbReference type="PROSITE" id="PS50113">
    <property type="entry name" value="PAC"/>
    <property type="match status" value="1"/>
</dbReference>
<dbReference type="SUPFAM" id="SSF55874">
    <property type="entry name" value="ATPase domain of HSP90 chaperone/DNA topoisomerase II/histidine kinase"/>
    <property type="match status" value="1"/>
</dbReference>
<evidence type="ECO:0000313" key="11">
    <source>
        <dbReference type="EMBL" id="OWK34617.1"/>
    </source>
</evidence>
<dbReference type="PANTHER" id="PTHR43065">
    <property type="entry name" value="SENSOR HISTIDINE KINASE"/>
    <property type="match status" value="1"/>
</dbReference>
<dbReference type="InterPro" id="IPR000014">
    <property type="entry name" value="PAS"/>
</dbReference>
<accession>A0A225DES9</accession>
<keyword evidence="3" id="KW-0547">Nucleotide-binding</keyword>
<dbReference type="InterPro" id="IPR005467">
    <property type="entry name" value="His_kinase_dom"/>
</dbReference>
<keyword evidence="7" id="KW-0812">Transmembrane</keyword>
<evidence type="ECO:0000256" key="5">
    <source>
        <dbReference type="ARBA" id="ARBA00022840"/>
    </source>
</evidence>
<evidence type="ECO:0000259" key="10">
    <source>
        <dbReference type="PROSITE" id="PS50113"/>
    </source>
</evidence>
<keyword evidence="2" id="KW-0808">Transferase</keyword>
<dbReference type="GO" id="GO:0000160">
    <property type="term" value="P:phosphorelay signal transduction system"/>
    <property type="evidence" value="ECO:0007669"/>
    <property type="project" value="UniProtKB-KW"/>
</dbReference>
<keyword evidence="5" id="KW-0067">ATP-binding</keyword>
<dbReference type="AlphaFoldDB" id="A0A225DES9"/>
<dbReference type="CDD" id="cd00130">
    <property type="entry name" value="PAS"/>
    <property type="match status" value="1"/>
</dbReference>
<gene>
    <name evidence="11" type="ORF">FRUB_10588</name>
</gene>
<dbReference type="SMART" id="SM00091">
    <property type="entry name" value="PAS"/>
    <property type="match status" value="1"/>
</dbReference>
<dbReference type="SMART" id="SM00086">
    <property type="entry name" value="PAC"/>
    <property type="match status" value="1"/>
</dbReference>
<proteinExistence type="predicted"/>
<name>A0A225DES9_9BACT</name>
<evidence type="ECO:0000313" key="12">
    <source>
        <dbReference type="Proteomes" id="UP000214646"/>
    </source>
</evidence>
<keyword evidence="6" id="KW-0902">Two-component regulatory system</keyword>
<dbReference type="Pfam" id="PF07568">
    <property type="entry name" value="HisKA_2"/>
    <property type="match status" value="1"/>
</dbReference>
<keyword evidence="7" id="KW-1133">Transmembrane helix</keyword>
<feature type="domain" description="PAS" evidence="9">
    <location>
        <begin position="145"/>
        <end position="218"/>
    </location>
</feature>
<feature type="domain" description="Histidine kinase" evidence="8">
    <location>
        <begin position="283"/>
        <end position="476"/>
    </location>
</feature>
<dbReference type="InterPro" id="IPR058544">
    <property type="entry name" value="ETR1_N"/>
</dbReference>
<evidence type="ECO:0000256" key="2">
    <source>
        <dbReference type="ARBA" id="ARBA00022679"/>
    </source>
</evidence>
<evidence type="ECO:0000256" key="4">
    <source>
        <dbReference type="ARBA" id="ARBA00022777"/>
    </source>
</evidence>
<feature type="transmembrane region" description="Helical" evidence="7">
    <location>
        <begin position="66"/>
        <end position="88"/>
    </location>
</feature>
<dbReference type="Pfam" id="PF00989">
    <property type="entry name" value="PAS"/>
    <property type="match status" value="1"/>
</dbReference>
<protein>
    <submittedName>
        <fullName evidence="11">Sensory transduction histidine kinase</fullName>
    </submittedName>
</protein>
<feature type="domain" description="PAC" evidence="10">
    <location>
        <begin position="220"/>
        <end position="272"/>
    </location>
</feature>
<keyword evidence="1" id="KW-0597">Phosphoprotein</keyword>
<feature type="transmembrane region" description="Helical" evidence="7">
    <location>
        <begin position="32"/>
        <end position="54"/>
    </location>
</feature>
<dbReference type="Pfam" id="PF25487">
    <property type="entry name" value="ETR1_N"/>
    <property type="match status" value="1"/>
</dbReference>
<evidence type="ECO:0000259" key="9">
    <source>
        <dbReference type="PROSITE" id="PS50112"/>
    </source>
</evidence>
<evidence type="ECO:0000259" key="8">
    <source>
        <dbReference type="PROSITE" id="PS50109"/>
    </source>
</evidence>
<reference evidence="12" key="1">
    <citation type="submission" date="2017-06" db="EMBL/GenBank/DDBJ databases">
        <title>Genome analysis of Fimbriiglobus ruber SP5, the first member of the order Planctomycetales with confirmed chitinolytic capability.</title>
        <authorList>
            <person name="Ravin N.V."/>
            <person name="Rakitin A.L."/>
            <person name="Ivanova A.A."/>
            <person name="Beletsky A.V."/>
            <person name="Kulichevskaya I.S."/>
            <person name="Mardanov A.V."/>
            <person name="Dedysh S.N."/>
        </authorList>
    </citation>
    <scope>NUCLEOTIDE SEQUENCE [LARGE SCALE GENOMIC DNA]</scope>
    <source>
        <strain evidence="12">SP5</strain>
    </source>
</reference>
<dbReference type="InterPro" id="IPR003594">
    <property type="entry name" value="HATPase_dom"/>
</dbReference>
<dbReference type="SMART" id="SM00387">
    <property type="entry name" value="HATPase_c"/>
    <property type="match status" value="1"/>
</dbReference>
<dbReference type="InterPro" id="IPR000700">
    <property type="entry name" value="PAS-assoc_C"/>
</dbReference>
<evidence type="ECO:0000256" key="6">
    <source>
        <dbReference type="ARBA" id="ARBA00023012"/>
    </source>
</evidence>
<dbReference type="InterPro" id="IPR035965">
    <property type="entry name" value="PAS-like_dom_sf"/>
</dbReference>
<dbReference type="InterPro" id="IPR036890">
    <property type="entry name" value="HATPase_C_sf"/>
</dbReference>
<dbReference type="SUPFAM" id="SSF55785">
    <property type="entry name" value="PYP-like sensor domain (PAS domain)"/>
    <property type="match status" value="1"/>
</dbReference>
<dbReference type="InterPro" id="IPR011495">
    <property type="entry name" value="Sig_transdc_His_kin_sub2_dim/P"/>
</dbReference>
<evidence type="ECO:0000256" key="3">
    <source>
        <dbReference type="ARBA" id="ARBA00022741"/>
    </source>
</evidence>
<evidence type="ECO:0000256" key="1">
    <source>
        <dbReference type="ARBA" id="ARBA00022553"/>
    </source>
</evidence>
<organism evidence="11 12">
    <name type="scientific">Fimbriiglobus ruber</name>
    <dbReference type="NCBI Taxonomy" id="1908690"/>
    <lineage>
        <taxon>Bacteria</taxon>
        <taxon>Pseudomonadati</taxon>
        <taxon>Planctomycetota</taxon>
        <taxon>Planctomycetia</taxon>
        <taxon>Gemmatales</taxon>
        <taxon>Gemmataceae</taxon>
        <taxon>Fimbriiglobus</taxon>
    </lineage>
</organism>